<evidence type="ECO:0000313" key="1">
    <source>
        <dbReference type="EMBL" id="KAJ2974218.1"/>
    </source>
</evidence>
<reference evidence="1" key="1">
    <citation type="submission" date="2022-08" db="EMBL/GenBank/DDBJ databases">
        <title>Genome Sequence of Lecanicillium fungicola.</title>
        <authorList>
            <person name="Buettner E."/>
        </authorList>
    </citation>
    <scope>NUCLEOTIDE SEQUENCE</scope>
    <source>
        <strain evidence="1">Babe33</strain>
    </source>
</reference>
<protein>
    <submittedName>
        <fullName evidence="1">Uncharacterized protein</fullName>
    </submittedName>
</protein>
<gene>
    <name evidence="1" type="ORF">NQ176_g6175</name>
</gene>
<evidence type="ECO:0000313" key="2">
    <source>
        <dbReference type="Proteomes" id="UP001143910"/>
    </source>
</evidence>
<dbReference type="Proteomes" id="UP001143910">
    <property type="component" value="Unassembled WGS sequence"/>
</dbReference>
<accession>A0ACC1N5F0</accession>
<proteinExistence type="predicted"/>
<comment type="caution">
    <text evidence="1">The sequence shown here is derived from an EMBL/GenBank/DDBJ whole genome shotgun (WGS) entry which is preliminary data.</text>
</comment>
<keyword evidence="2" id="KW-1185">Reference proteome</keyword>
<name>A0ACC1N5F0_9HYPO</name>
<sequence length="124" mass="13186">MKVVTSDDGTHGTAIGQVFASEASKPLAEMYYSPAGDIVVGVKPDADSNQVVTKLGNVPIGTQFTYELNYSNDQLSISINGNTTPLSTFSWDSPACYFKSGNYNQGESAASSEVHIYAINVVHS</sequence>
<organism evidence="1 2">
    <name type="scientific">Zarea fungicola</name>
    <dbReference type="NCBI Taxonomy" id="93591"/>
    <lineage>
        <taxon>Eukaryota</taxon>
        <taxon>Fungi</taxon>
        <taxon>Dikarya</taxon>
        <taxon>Ascomycota</taxon>
        <taxon>Pezizomycotina</taxon>
        <taxon>Sordariomycetes</taxon>
        <taxon>Hypocreomycetidae</taxon>
        <taxon>Hypocreales</taxon>
        <taxon>Cordycipitaceae</taxon>
        <taxon>Zarea</taxon>
    </lineage>
</organism>
<dbReference type="EMBL" id="JANJQO010000859">
    <property type="protein sequence ID" value="KAJ2974218.1"/>
    <property type="molecule type" value="Genomic_DNA"/>
</dbReference>